<dbReference type="AlphaFoldDB" id="A0A2D3V4A9"/>
<name>A0A2D3V4A9_9PEZI</name>
<dbReference type="Proteomes" id="UP000225277">
    <property type="component" value="Unassembled WGS sequence"/>
</dbReference>
<organism evidence="1 2">
    <name type="scientific">Ramularia collo-cygni</name>
    <dbReference type="NCBI Taxonomy" id="112498"/>
    <lineage>
        <taxon>Eukaryota</taxon>
        <taxon>Fungi</taxon>
        <taxon>Dikarya</taxon>
        <taxon>Ascomycota</taxon>
        <taxon>Pezizomycotina</taxon>
        <taxon>Dothideomycetes</taxon>
        <taxon>Dothideomycetidae</taxon>
        <taxon>Mycosphaerellales</taxon>
        <taxon>Mycosphaerellaceae</taxon>
        <taxon>Ramularia</taxon>
    </lineage>
</organism>
<dbReference type="EMBL" id="FJUY01000011">
    <property type="protein sequence ID" value="CZT21515.1"/>
    <property type="molecule type" value="Genomic_DNA"/>
</dbReference>
<protein>
    <submittedName>
        <fullName evidence="1">Uncharacterized protein</fullName>
    </submittedName>
</protein>
<reference evidence="1 2" key="1">
    <citation type="submission" date="2016-03" db="EMBL/GenBank/DDBJ databases">
        <authorList>
            <person name="Ploux O."/>
        </authorList>
    </citation>
    <scope>NUCLEOTIDE SEQUENCE [LARGE SCALE GENOMIC DNA]</scope>
    <source>
        <strain evidence="1 2">URUG2</strain>
    </source>
</reference>
<evidence type="ECO:0000313" key="2">
    <source>
        <dbReference type="Proteomes" id="UP000225277"/>
    </source>
</evidence>
<keyword evidence="2" id="KW-1185">Reference proteome</keyword>
<gene>
    <name evidence="1" type="ORF">RCC_07378</name>
</gene>
<proteinExistence type="predicted"/>
<accession>A0A2D3V4A9</accession>
<evidence type="ECO:0000313" key="1">
    <source>
        <dbReference type="EMBL" id="CZT21515.1"/>
    </source>
</evidence>
<dbReference type="RefSeq" id="XP_023628404.1">
    <property type="nucleotide sequence ID" value="XM_023772636.1"/>
</dbReference>
<sequence length="245" mass="28209">MSNVTQANWPRHLLIDSGTYREDIFLFNDWSQSHSPGVLPFQKITWWRDGRCCVHSRTLCRVCRDVLGVQTLSNTSAADPPSESSRQDCSIWDPFMRRWDFGVVAEPRHQAQNRRNARHLYNGGALRALDFTVPTYFNPHFAGHPGVRQGELYIFPTASIRILLQNELTGQSGYLRIPEMSMANLMDNLLGEGESLYLRYWRRGEQAAERRMCRGFGYILDELNRGARGGELPATMERCLRIREA</sequence>
<dbReference type="GeneID" id="35602496"/>